<dbReference type="InterPro" id="IPR032567">
    <property type="entry name" value="RTL1-rel"/>
</dbReference>
<dbReference type="Pfam" id="PF03732">
    <property type="entry name" value="Retrotrans_gag"/>
    <property type="match status" value="1"/>
</dbReference>
<keyword evidence="1" id="KW-0479">Metal-binding</keyword>
<dbReference type="InterPro" id="IPR005162">
    <property type="entry name" value="Retrotrans_gag_dom"/>
</dbReference>
<sequence>MFFGEYDPDKAESWTQEMERTFKTMECAEEDQVRLVVYQLKGVAHEWWRVQRQTHFQGQQLDHITWQWFLEVFHGEYFPDYARRERRDMFHKLVQGNLTISQYHQRFVQLLRHVPYVAGSEQACVERFIAGLRPDLRWGVTAHMCTTLGEAVAKATALERETLQPQQQQQQGGASSRSSPYQRPAGSRGSTTSSSSGSGSFSSSRIRSKFKQLSTREGGRSRQQRRQSKFAEQSVQQGAKQSRQEAVCYTCGLSSHFWRDCPTGQWFLVLGVLMVRWCHPVHVGDVFVLLGVRRRWSFLGEGPNGSALLVEVRLLSSSRARAGRTRRGSSGGPRS</sequence>
<protein>
    <recommendedName>
        <fullName evidence="3">CCHC-type domain-containing protein</fullName>
    </recommendedName>
</protein>
<dbReference type="InterPro" id="IPR036875">
    <property type="entry name" value="Znf_CCHC_sf"/>
</dbReference>
<keyword evidence="1" id="KW-0862">Zinc</keyword>
<dbReference type="AlphaFoldDB" id="A0A843WF90"/>
<evidence type="ECO:0000256" key="2">
    <source>
        <dbReference type="SAM" id="MobiDB-lite"/>
    </source>
</evidence>
<evidence type="ECO:0000259" key="3">
    <source>
        <dbReference type="PROSITE" id="PS50158"/>
    </source>
</evidence>
<organism evidence="4 5">
    <name type="scientific">Colocasia esculenta</name>
    <name type="common">Wild taro</name>
    <name type="synonym">Arum esculentum</name>
    <dbReference type="NCBI Taxonomy" id="4460"/>
    <lineage>
        <taxon>Eukaryota</taxon>
        <taxon>Viridiplantae</taxon>
        <taxon>Streptophyta</taxon>
        <taxon>Embryophyta</taxon>
        <taxon>Tracheophyta</taxon>
        <taxon>Spermatophyta</taxon>
        <taxon>Magnoliopsida</taxon>
        <taxon>Liliopsida</taxon>
        <taxon>Araceae</taxon>
        <taxon>Aroideae</taxon>
        <taxon>Colocasieae</taxon>
        <taxon>Colocasia</taxon>
    </lineage>
</organism>
<evidence type="ECO:0000313" key="5">
    <source>
        <dbReference type="Proteomes" id="UP000652761"/>
    </source>
</evidence>
<feature type="region of interest" description="Disordered" evidence="2">
    <location>
        <begin position="162"/>
        <end position="237"/>
    </location>
</feature>
<dbReference type="PANTHER" id="PTHR15503:SF45">
    <property type="entry name" value="RNA-DIRECTED DNA POLYMERASE HOMOLOG"/>
    <property type="match status" value="1"/>
</dbReference>
<dbReference type="EMBL" id="NMUH01004241">
    <property type="protein sequence ID" value="MQM08922.1"/>
    <property type="molecule type" value="Genomic_DNA"/>
</dbReference>
<reference evidence="4" key="1">
    <citation type="submission" date="2017-07" db="EMBL/GenBank/DDBJ databases">
        <title>Taro Niue Genome Assembly and Annotation.</title>
        <authorList>
            <person name="Atibalentja N."/>
            <person name="Keating K."/>
            <person name="Fields C.J."/>
        </authorList>
    </citation>
    <scope>NUCLEOTIDE SEQUENCE</scope>
    <source>
        <strain evidence="4">Niue_2</strain>
        <tissue evidence="4">Leaf</tissue>
    </source>
</reference>
<dbReference type="InterPro" id="IPR001878">
    <property type="entry name" value="Znf_CCHC"/>
</dbReference>
<dbReference type="PANTHER" id="PTHR15503">
    <property type="entry name" value="LDOC1 RELATED"/>
    <property type="match status" value="1"/>
</dbReference>
<feature type="domain" description="CCHC-type" evidence="3">
    <location>
        <begin position="248"/>
        <end position="262"/>
    </location>
</feature>
<dbReference type="GO" id="GO:0008270">
    <property type="term" value="F:zinc ion binding"/>
    <property type="evidence" value="ECO:0007669"/>
    <property type="project" value="UniProtKB-KW"/>
</dbReference>
<gene>
    <name evidence="4" type="ORF">Taro_041780</name>
</gene>
<dbReference type="SUPFAM" id="SSF57756">
    <property type="entry name" value="Retrovirus zinc finger-like domains"/>
    <property type="match status" value="1"/>
</dbReference>
<proteinExistence type="predicted"/>
<keyword evidence="1" id="KW-0863">Zinc-finger</keyword>
<feature type="compositionally biased region" description="Polar residues" evidence="2">
    <location>
        <begin position="172"/>
        <end position="181"/>
    </location>
</feature>
<dbReference type="Proteomes" id="UP000652761">
    <property type="component" value="Unassembled WGS sequence"/>
</dbReference>
<keyword evidence="5" id="KW-1185">Reference proteome</keyword>
<dbReference type="PROSITE" id="PS50158">
    <property type="entry name" value="ZF_CCHC"/>
    <property type="match status" value="1"/>
</dbReference>
<accession>A0A843WF90</accession>
<comment type="caution">
    <text evidence="4">The sequence shown here is derived from an EMBL/GenBank/DDBJ whole genome shotgun (WGS) entry which is preliminary data.</text>
</comment>
<dbReference type="GO" id="GO:0003676">
    <property type="term" value="F:nucleic acid binding"/>
    <property type="evidence" value="ECO:0007669"/>
    <property type="project" value="InterPro"/>
</dbReference>
<name>A0A843WF90_COLES</name>
<dbReference type="OrthoDB" id="786614at2759"/>
<evidence type="ECO:0000313" key="4">
    <source>
        <dbReference type="EMBL" id="MQM08922.1"/>
    </source>
</evidence>
<feature type="compositionally biased region" description="Low complexity" evidence="2">
    <location>
        <begin position="186"/>
        <end position="205"/>
    </location>
</feature>
<evidence type="ECO:0000256" key="1">
    <source>
        <dbReference type="PROSITE-ProRule" id="PRU00047"/>
    </source>
</evidence>